<feature type="compositionally biased region" description="Basic and acidic residues" evidence="9">
    <location>
        <begin position="132"/>
        <end position="151"/>
    </location>
</feature>
<dbReference type="AlphaFoldDB" id="A0A9E7GJ67"/>
<accession>A0A9E7GJ67</accession>
<feature type="compositionally biased region" description="Basic and acidic residues" evidence="9">
    <location>
        <begin position="67"/>
        <end position="96"/>
    </location>
</feature>
<keyword evidence="12" id="KW-1185">Reference proteome</keyword>
<evidence type="ECO:0000256" key="2">
    <source>
        <dbReference type="ARBA" id="ARBA00022475"/>
    </source>
</evidence>
<dbReference type="EMBL" id="CP097508">
    <property type="protein sequence ID" value="URE12999.1"/>
    <property type="molecule type" value="Genomic_DNA"/>
</dbReference>
<feature type="region of interest" description="Disordered" evidence="9">
    <location>
        <begin position="63"/>
        <end position="107"/>
    </location>
</feature>
<dbReference type="PANTHER" id="PTHR32219">
    <property type="entry name" value="RNA-BINDING PROTEIN YLMH-RELATED"/>
    <property type="match status" value="1"/>
</dbReference>
<feature type="compositionally biased region" description="Basic and acidic residues" evidence="9">
    <location>
        <begin position="653"/>
        <end position="668"/>
    </location>
</feature>
<protein>
    <submittedName>
        <fullName evidence="11">Proton pump interactor</fullName>
    </submittedName>
</protein>
<keyword evidence="4 10" id="KW-1133">Transmembrane helix</keyword>
<feature type="region of interest" description="Disordered" evidence="9">
    <location>
        <begin position="1122"/>
        <end position="1193"/>
    </location>
</feature>
<name>A0A9E7GJ67_9LILI</name>
<feature type="coiled-coil region" evidence="8">
    <location>
        <begin position="808"/>
        <end position="890"/>
    </location>
</feature>
<evidence type="ECO:0000256" key="10">
    <source>
        <dbReference type="SAM" id="Phobius"/>
    </source>
</evidence>
<comment type="similarity">
    <text evidence="7">Belongs to the plant Proton pump-interactor protein family.</text>
</comment>
<dbReference type="PANTHER" id="PTHR32219:SF3">
    <property type="entry name" value="CALPONIN-LIKE DOMAIN PROTEIN"/>
    <property type="match status" value="1"/>
</dbReference>
<comment type="subcellular location">
    <subcellularLocation>
        <location evidence="1">Cell membrane</location>
        <topology evidence="1">Single-pass membrane protein</topology>
    </subcellularLocation>
</comment>
<feature type="compositionally biased region" description="Basic and acidic residues" evidence="9">
    <location>
        <begin position="1137"/>
        <end position="1158"/>
    </location>
</feature>
<reference evidence="11" key="1">
    <citation type="submission" date="2022-05" db="EMBL/GenBank/DDBJ databases">
        <title>The Musa troglodytarum L. genome provides insights into the mechanism of non-climacteric behaviour and enrichment of carotenoids.</title>
        <authorList>
            <person name="Wang J."/>
        </authorList>
    </citation>
    <scope>NUCLEOTIDE SEQUENCE</scope>
    <source>
        <tissue evidence="11">Leaf</tissue>
    </source>
</reference>
<feature type="compositionally biased region" description="Acidic residues" evidence="9">
    <location>
        <begin position="233"/>
        <end position="242"/>
    </location>
</feature>
<gene>
    <name evidence="11" type="ORF">MUK42_26687</name>
</gene>
<feature type="compositionally biased region" description="Acidic residues" evidence="9">
    <location>
        <begin position="152"/>
        <end position="163"/>
    </location>
</feature>
<dbReference type="Proteomes" id="UP001055439">
    <property type="component" value="Chromosome 6"/>
</dbReference>
<feature type="region of interest" description="Disordered" evidence="9">
    <location>
        <begin position="201"/>
        <end position="242"/>
    </location>
</feature>
<evidence type="ECO:0000256" key="9">
    <source>
        <dbReference type="SAM" id="MobiDB-lite"/>
    </source>
</evidence>
<feature type="region of interest" description="Disordered" evidence="9">
    <location>
        <begin position="633"/>
        <end position="694"/>
    </location>
</feature>
<keyword evidence="3 10" id="KW-0812">Transmembrane</keyword>
<evidence type="ECO:0000256" key="6">
    <source>
        <dbReference type="ARBA" id="ARBA00023136"/>
    </source>
</evidence>
<evidence type="ECO:0000256" key="5">
    <source>
        <dbReference type="ARBA" id="ARBA00023054"/>
    </source>
</evidence>
<dbReference type="InterPro" id="IPR055282">
    <property type="entry name" value="PPI1-4"/>
</dbReference>
<evidence type="ECO:0000256" key="1">
    <source>
        <dbReference type="ARBA" id="ARBA00004162"/>
    </source>
</evidence>
<feature type="region of interest" description="Disordered" evidence="9">
    <location>
        <begin position="127"/>
        <end position="185"/>
    </location>
</feature>
<feature type="region of interest" description="Disordered" evidence="9">
    <location>
        <begin position="979"/>
        <end position="1002"/>
    </location>
</feature>
<evidence type="ECO:0000256" key="8">
    <source>
        <dbReference type="SAM" id="Coils"/>
    </source>
</evidence>
<keyword evidence="5 8" id="KW-0175">Coiled coil</keyword>
<keyword evidence="2" id="KW-1003">Cell membrane</keyword>
<keyword evidence="6 10" id="KW-0472">Membrane</keyword>
<evidence type="ECO:0000256" key="4">
    <source>
        <dbReference type="ARBA" id="ARBA00022989"/>
    </source>
</evidence>
<evidence type="ECO:0000256" key="3">
    <source>
        <dbReference type="ARBA" id="ARBA00022692"/>
    </source>
</evidence>
<proteinExistence type="inferred from homology"/>
<feature type="transmembrane region" description="Helical" evidence="10">
    <location>
        <begin position="1240"/>
        <end position="1260"/>
    </location>
</feature>
<feature type="compositionally biased region" description="Basic residues" evidence="9">
    <location>
        <begin position="1159"/>
        <end position="1168"/>
    </location>
</feature>
<feature type="compositionally biased region" description="Polar residues" evidence="9">
    <location>
        <begin position="208"/>
        <end position="222"/>
    </location>
</feature>
<dbReference type="OrthoDB" id="1703439at2759"/>
<dbReference type="GO" id="GO:0005886">
    <property type="term" value="C:plasma membrane"/>
    <property type="evidence" value="ECO:0007669"/>
    <property type="project" value="UniProtKB-SubCell"/>
</dbReference>
<evidence type="ECO:0000313" key="12">
    <source>
        <dbReference type="Proteomes" id="UP001055439"/>
    </source>
</evidence>
<feature type="compositionally biased region" description="Polar residues" evidence="9">
    <location>
        <begin position="642"/>
        <end position="651"/>
    </location>
</feature>
<organism evidence="11 12">
    <name type="scientific">Musa troglodytarum</name>
    <name type="common">fe'i banana</name>
    <dbReference type="NCBI Taxonomy" id="320322"/>
    <lineage>
        <taxon>Eukaryota</taxon>
        <taxon>Viridiplantae</taxon>
        <taxon>Streptophyta</taxon>
        <taxon>Embryophyta</taxon>
        <taxon>Tracheophyta</taxon>
        <taxon>Spermatophyta</taxon>
        <taxon>Magnoliopsida</taxon>
        <taxon>Liliopsida</taxon>
        <taxon>Zingiberales</taxon>
        <taxon>Musaceae</taxon>
        <taxon>Musa</taxon>
    </lineage>
</organism>
<evidence type="ECO:0000313" key="11">
    <source>
        <dbReference type="EMBL" id="URE12999.1"/>
    </source>
</evidence>
<sequence>MTADASEFNGGSGVELEAGTVGLGLGLECDRKESGDADGIVWRVGEEKDGIRIGRAVMVENGNLNDSRGKDLDLDGKVKSVTVRDPETGEGKREDWELSVENGGNHEESVEIKLAVSGVDVCRKTTASSDVAEIKIESESEGTEEGHSKEEADNDEQKEENEYEMPSGKESDAKGGAWEVKGEMSREEVNVEVSFENNHDYMEDNCSLEPSENTNEVETDSVTKVGEKQEGETSLEETNVEEELESVVEAKKKSETVVAVDDQVSSDPTVDDKKQEPNIIGIEANEQTVSESFVIEGSELEVKIVASDIYHEQQKAFDGKEEKLEIIADTTGADDQADKAAPFAVETKELQSVPMTPNNRYQAELVVLESQVTGTEDQEELEIVTKVELEKDPQIVSTDFQNQSELMPDAQVDKDQKPENFITDAMPSESSIEHMEMKLSNVTNNICLDENGTVLDVDIRSSLLAVDGSASSESQKAMSIADIDVRVSKDEAGGEFTGTGEIIAIELSDDLPSTEGSSSSGVPHVVDREVLVEVATSREVLLDANAQSDSCEKASQLELEGGNFSAVDVPGPSDSISSMHLESRLVNEGESISSFANIHTDIQDKLYNDAAENESVVAETGFDVAADHVDTVESKSRVENGSVESKTSLASSIEDKPSADVDDKEAGHGDSGVTEEIQVSTEDPGVSTLDAQKMDTPIGNPQACYIIRIPRFVDDQLSTNIQIAQSEMNEKTQKRDSIKVAIENQKFEDAKAEERAARAAVSAKCQQIDSVQLMMNKLKNAHSINELHDKIQTMEFELQHETMPLKEEKQYIHELKQLRHQRDQLTSNLGSKAEIDEAFNQREQIDERFKILKKELDTLRTELLQTERNANTVRKKYDEEQLLLKGLQQQFRDADAVRQKAYGHWRELKNMLNEKNKHFSMYKNDQKSAENYLSSRDFEGLLLHCSKQVEKVMELWNNDEEFRLQYVKSNMNSTLRRLNTSDGRSLGPDEDPPVIHSNQGKGLGLHHPQANIGVSVKPVALEAKLETSKEDSFPTLSAVMKNQPVKPKKPAKPMLDETKETPTARVLDREVENSEKVISVTKEEEEWTKKLQESSKEEELRKEKAAAELKEQCRLEQRAKAREAEERKRRQAKKAQARAEYRAQKEAELREKPKDFSHLQKKAKKQQKKGMTAEDTTGGAEDGPAPSTETIMPEAARETDVAVRTAPKRPSRLAITTKQYKMQPVPLPLRNKGKRKMVTWMWVVLTVIVVLLLFLAGNYISFSSFSFPQSAP</sequence>
<evidence type="ECO:0000256" key="7">
    <source>
        <dbReference type="ARBA" id="ARBA00038080"/>
    </source>
</evidence>